<dbReference type="GO" id="GO:0015605">
    <property type="term" value="F:organophosphate ester transmembrane transporter activity"/>
    <property type="evidence" value="ECO:0007669"/>
    <property type="project" value="UniProtKB-ARBA"/>
</dbReference>
<evidence type="ECO:0000256" key="6">
    <source>
        <dbReference type="ARBA" id="ARBA00022946"/>
    </source>
</evidence>
<evidence type="ECO:0000256" key="2">
    <source>
        <dbReference type="ARBA" id="ARBA00022448"/>
    </source>
</evidence>
<reference evidence="12" key="1">
    <citation type="submission" date="2022-08" db="EMBL/GenBank/DDBJ databases">
        <authorList>
            <person name="Gutierrez-Valencia J."/>
        </authorList>
    </citation>
    <scope>NUCLEOTIDE SEQUENCE</scope>
</reference>
<feature type="transmembrane region" description="Helical" evidence="9">
    <location>
        <begin position="529"/>
        <end position="550"/>
    </location>
</feature>
<evidence type="ECO:0000313" key="13">
    <source>
        <dbReference type="Proteomes" id="UP001154282"/>
    </source>
</evidence>
<dbReference type="InterPro" id="IPR017451">
    <property type="entry name" value="F-box-assoc_interact_dom"/>
</dbReference>
<dbReference type="InterPro" id="IPR004696">
    <property type="entry name" value="Tpt_PEP_transl"/>
</dbReference>
<feature type="transmembrane region" description="Helical" evidence="9">
    <location>
        <begin position="686"/>
        <end position="704"/>
    </location>
</feature>
<keyword evidence="7 9" id="KW-1133">Transmembrane helix</keyword>
<protein>
    <submittedName>
        <fullName evidence="12">Uncharacterized protein</fullName>
    </submittedName>
</protein>
<dbReference type="SUPFAM" id="SSF103481">
    <property type="entry name" value="Multidrug resistance efflux transporter EmrE"/>
    <property type="match status" value="1"/>
</dbReference>
<accession>A0AAV0JB27</accession>
<evidence type="ECO:0000256" key="3">
    <source>
        <dbReference type="ARBA" id="ARBA00022528"/>
    </source>
</evidence>
<evidence type="ECO:0000259" key="11">
    <source>
        <dbReference type="Pfam" id="PF08268"/>
    </source>
</evidence>
<dbReference type="InterPro" id="IPR050186">
    <property type="entry name" value="TPT_transporter"/>
</dbReference>
<comment type="caution">
    <text evidence="12">The sequence shown here is derived from an EMBL/GenBank/DDBJ whole genome shotgun (WGS) entry which is preliminary data.</text>
</comment>
<keyword evidence="2" id="KW-0813">Transport</keyword>
<sequence>MDKLRRFNRDIPDLVLSKFRIRDLMQMKCVSKLWRDLISDLISNRAFALNHSQKQLLSGFFFRQKSLLYDFPHPSYVSAGREDEVAPTLLRTPLDFLPQNSVLVSSCNGLVCCRSYSFWDILTIHVGNPLTREWVEFNWYRINGRADAIMLSFDPARDITDDSTDFKVLMVWESPEEQYPSFHLYSSKTKRWKYLYSDETYILSEYSHLYHTECVCVKGVMYWLTHYSEMLAFDAENELAYTVSTPVQAYEFGRGEPVACIGESDGELQFVMLSKEGLRMWVLEDLHGDKWSSLRYERSLADINKYEHAEFSLDLQEAMRLHQLKELKVDALALKDGVLVLRVADNVFLYDMGTDRIDRIAHVTEFGNGRMFDPKHRKPPPPRATTVCNAYEAGRRSRPLDIDIGGEQAGQKIKIGIYFATWWALNVVFNIYNKKVLNAFPYPWLTSTLSLACGSLMMLVSWAARVADAPTVDSDFLKSLLPVAIAHTIGHVAATVSMSKVAVSFTHIIKSGEPAFSVLVSRLVLGETFPLPVYLSLLPIIGGCALAAVTELNFNMIGFMGAMVSNLAFVFRNIFSKKGMKGKSVSGMNYYACLSIMSLLILTPFAIAVEGPQMWAAGWQNAVAQIGPNFVWWVAAQSIFYHLYNQVSYMSLDQISPLTFSVGNTMKRISVIVSSIIIFRTPIQPIKALGAAIAIFGTFLYSQAKL</sequence>
<dbReference type="GO" id="GO:0015120">
    <property type="term" value="F:phosphoglycerate transmembrane transporter activity"/>
    <property type="evidence" value="ECO:0007669"/>
    <property type="project" value="UniProtKB-ARBA"/>
</dbReference>
<gene>
    <name evidence="12" type="ORF">LITE_LOCUS13468</name>
</gene>
<keyword evidence="5 9" id="KW-0812">Transmembrane</keyword>
<keyword evidence="4" id="KW-0934">Plastid</keyword>
<dbReference type="NCBIfam" id="TIGR00817">
    <property type="entry name" value="tpt"/>
    <property type="match status" value="1"/>
</dbReference>
<keyword evidence="6" id="KW-0809">Transit peptide</keyword>
<dbReference type="GO" id="GO:0031969">
    <property type="term" value="C:chloroplast membrane"/>
    <property type="evidence" value="ECO:0007669"/>
    <property type="project" value="UniProtKB-SubCell"/>
</dbReference>
<comment type="subcellular location">
    <subcellularLocation>
        <location evidence="1">Plastid</location>
        <location evidence="1">Chloroplast membrane</location>
        <topology evidence="1">Multi-pass membrane protein</topology>
    </subcellularLocation>
</comment>
<dbReference type="InterPro" id="IPR037185">
    <property type="entry name" value="EmrE-like"/>
</dbReference>
<keyword evidence="13" id="KW-1185">Reference proteome</keyword>
<dbReference type="EMBL" id="CAMGYJ010000004">
    <property type="protein sequence ID" value="CAI0407138.1"/>
    <property type="molecule type" value="Genomic_DNA"/>
</dbReference>
<keyword evidence="3" id="KW-0150">Chloroplast</keyword>
<dbReference type="AlphaFoldDB" id="A0AAV0JB27"/>
<proteinExistence type="predicted"/>
<evidence type="ECO:0000256" key="4">
    <source>
        <dbReference type="ARBA" id="ARBA00022640"/>
    </source>
</evidence>
<dbReference type="PANTHER" id="PTHR11132">
    <property type="entry name" value="SOLUTE CARRIER FAMILY 35"/>
    <property type="match status" value="1"/>
</dbReference>
<evidence type="ECO:0000256" key="8">
    <source>
        <dbReference type="ARBA" id="ARBA00023136"/>
    </source>
</evidence>
<keyword evidence="8 9" id="KW-0472">Membrane</keyword>
<feature type="transmembrane region" description="Helical" evidence="9">
    <location>
        <begin position="587"/>
        <end position="609"/>
    </location>
</feature>
<dbReference type="NCBIfam" id="TIGR01640">
    <property type="entry name" value="F_box_assoc_1"/>
    <property type="match status" value="1"/>
</dbReference>
<dbReference type="InterPro" id="IPR013187">
    <property type="entry name" value="F-box-assoc_dom_typ3"/>
</dbReference>
<evidence type="ECO:0000256" key="7">
    <source>
        <dbReference type="ARBA" id="ARBA00022989"/>
    </source>
</evidence>
<evidence type="ECO:0000313" key="12">
    <source>
        <dbReference type="EMBL" id="CAI0407138.1"/>
    </source>
</evidence>
<feature type="transmembrane region" description="Helical" evidence="9">
    <location>
        <begin position="415"/>
        <end position="432"/>
    </location>
</feature>
<feature type="transmembrane region" description="Helical" evidence="9">
    <location>
        <begin position="556"/>
        <end position="575"/>
    </location>
</feature>
<dbReference type="Pfam" id="PF03151">
    <property type="entry name" value="TPT"/>
    <property type="match status" value="1"/>
</dbReference>
<feature type="transmembrane region" description="Helical" evidence="9">
    <location>
        <begin position="484"/>
        <end position="509"/>
    </location>
</feature>
<evidence type="ECO:0000256" key="1">
    <source>
        <dbReference type="ARBA" id="ARBA00004508"/>
    </source>
</evidence>
<dbReference type="InterPro" id="IPR004853">
    <property type="entry name" value="Sugar_P_trans_dom"/>
</dbReference>
<feature type="transmembrane region" description="Helical" evidence="9">
    <location>
        <begin position="444"/>
        <end position="464"/>
    </location>
</feature>
<dbReference type="Proteomes" id="UP001154282">
    <property type="component" value="Unassembled WGS sequence"/>
</dbReference>
<evidence type="ECO:0000256" key="5">
    <source>
        <dbReference type="ARBA" id="ARBA00022692"/>
    </source>
</evidence>
<dbReference type="Pfam" id="PF08268">
    <property type="entry name" value="FBA_3"/>
    <property type="match status" value="1"/>
</dbReference>
<feature type="domain" description="F-box associated beta-propeller type 3" evidence="11">
    <location>
        <begin position="102"/>
        <end position="299"/>
    </location>
</feature>
<organism evidence="12 13">
    <name type="scientific">Linum tenue</name>
    <dbReference type="NCBI Taxonomy" id="586396"/>
    <lineage>
        <taxon>Eukaryota</taxon>
        <taxon>Viridiplantae</taxon>
        <taxon>Streptophyta</taxon>
        <taxon>Embryophyta</taxon>
        <taxon>Tracheophyta</taxon>
        <taxon>Spermatophyta</taxon>
        <taxon>Magnoliopsida</taxon>
        <taxon>eudicotyledons</taxon>
        <taxon>Gunneridae</taxon>
        <taxon>Pentapetalae</taxon>
        <taxon>rosids</taxon>
        <taxon>fabids</taxon>
        <taxon>Malpighiales</taxon>
        <taxon>Linaceae</taxon>
        <taxon>Linum</taxon>
    </lineage>
</organism>
<evidence type="ECO:0000256" key="9">
    <source>
        <dbReference type="SAM" id="Phobius"/>
    </source>
</evidence>
<name>A0AAV0JB27_9ROSI</name>
<feature type="domain" description="Sugar phosphate transporter" evidence="10">
    <location>
        <begin position="414"/>
        <end position="702"/>
    </location>
</feature>
<evidence type="ECO:0000259" key="10">
    <source>
        <dbReference type="Pfam" id="PF03151"/>
    </source>
</evidence>